<dbReference type="OMA" id="INQTKKC"/>
<feature type="transmembrane region" description="Helical" evidence="9">
    <location>
        <begin position="12"/>
        <end position="32"/>
    </location>
</feature>
<keyword evidence="9" id="KW-0812">Transmembrane</keyword>
<protein>
    <recommendedName>
        <fullName evidence="10">Bifunctional inhibitor/plant lipid transfer protein/seed storage helical domain-containing protein</fullName>
    </recommendedName>
</protein>
<dbReference type="EMBL" id="CM009295">
    <property type="protein sequence ID" value="PNT32555.1"/>
    <property type="molecule type" value="Genomic_DNA"/>
</dbReference>
<evidence type="ECO:0000256" key="1">
    <source>
        <dbReference type="ARBA" id="ARBA00004609"/>
    </source>
</evidence>
<dbReference type="Pfam" id="PF14368">
    <property type="entry name" value="LTP_2"/>
    <property type="match status" value="1"/>
</dbReference>
<evidence type="ECO:0000256" key="5">
    <source>
        <dbReference type="ARBA" id="ARBA00022729"/>
    </source>
</evidence>
<feature type="domain" description="Bifunctional inhibitor/plant lipid transfer protein/seed storage helical" evidence="10">
    <location>
        <begin position="37"/>
        <end position="114"/>
    </location>
</feature>
<keyword evidence="8" id="KW-0449">Lipoprotein</keyword>
<dbReference type="GO" id="GO:0098552">
    <property type="term" value="C:side of membrane"/>
    <property type="evidence" value="ECO:0007669"/>
    <property type="project" value="UniProtKB-KW"/>
</dbReference>
<dbReference type="GO" id="GO:0005886">
    <property type="term" value="C:plasma membrane"/>
    <property type="evidence" value="ECO:0007669"/>
    <property type="project" value="UniProtKB-SubCell"/>
</dbReference>
<evidence type="ECO:0000313" key="12">
    <source>
        <dbReference type="Proteomes" id="UP000006729"/>
    </source>
</evidence>
<dbReference type="Gramene" id="Potri.006G195700.1.v4.1">
    <property type="protein sequence ID" value="Potri.006G195700.1.v4.1"/>
    <property type="gene ID" value="Potri.006G195700.v4.1"/>
</dbReference>
<dbReference type="Gene3D" id="1.10.110.10">
    <property type="entry name" value="Plant lipid-transfer and hydrophobic proteins"/>
    <property type="match status" value="1"/>
</dbReference>
<sequence>MAKTMCSEVVHAMVSSIVVLMMFNFVFSDLAADKRECNEQLASLSACLPFVGGDTKVPTPTCCSGLRQEISKTEKCLCILVKDRNEPDLGFKINATLALSLPSICHAPANVSACPEMLHLAPNSTDAQVFEDFAASNKSNAVVAGVQTSSSNTMKERKWLEVSMVAVIIEVSMVAVITSALTIAG</sequence>
<accession>A0A2K2A4U6</accession>
<dbReference type="SMART" id="SM00499">
    <property type="entry name" value="AAI"/>
    <property type="match status" value="1"/>
</dbReference>
<gene>
    <name evidence="11" type="ORF">POPTR_006G195700</name>
</gene>
<reference evidence="11 12" key="1">
    <citation type="journal article" date="2006" name="Science">
        <title>The genome of black cottonwood, Populus trichocarpa (Torr. &amp; Gray).</title>
        <authorList>
            <person name="Tuskan G.A."/>
            <person name="Difazio S."/>
            <person name="Jansson S."/>
            <person name="Bohlmann J."/>
            <person name="Grigoriev I."/>
            <person name="Hellsten U."/>
            <person name="Putnam N."/>
            <person name="Ralph S."/>
            <person name="Rombauts S."/>
            <person name="Salamov A."/>
            <person name="Schein J."/>
            <person name="Sterck L."/>
            <person name="Aerts A."/>
            <person name="Bhalerao R.R."/>
            <person name="Bhalerao R.P."/>
            <person name="Blaudez D."/>
            <person name="Boerjan W."/>
            <person name="Brun A."/>
            <person name="Brunner A."/>
            <person name="Busov V."/>
            <person name="Campbell M."/>
            <person name="Carlson J."/>
            <person name="Chalot M."/>
            <person name="Chapman J."/>
            <person name="Chen G.L."/>
            <person name="Cooper D."/>
            <person name="Coutinho P.M."/>
            <person name="Couturier J."/>
            <person name="Covert S."/>
            <person name="Cronk Q."/>
            <person name="Cunningham R."/>
            <person name="Davis J."/>
            <person name="Degroeve S."/>
            <person name="Dejardin A."/>
            <person name="Depamphilis C."/>
            <person name="Detter J."/>
            <person name="Dirks B."/>
            <person name="Dubchak I."/>
            <person name="Duplessis S."/>
            <person name="Ehlting J."/>
            <person name="Ellis B."/>
            <person name="Gendler K."/>
            <person name="Goodstein D."/>
            <person name="Gribskov M."/>
            <person name="Grimwood J."/>
            <person name="Groover A."/>
            <person name="Gunter L."/>
            <person name="Hamberger B."/>
            <person name="Heinze B."/>
            <person name="Helariutta Y."/>
            <person name="Henrissat B."/>
            <person name="Holligan D."/>
            <person name="Holt R."/>
            <person name="Huang W."/>
            <person name="Islam-Faridi N."/>
            <person name="Jones S."/>
            <person name="Jones-Rhoades M."/>
            <person name="Jorgensen R."/>
            <person name="Joshi C."/>
            <person name="Kangasjarvi J."/>
            <person name="Karlsson J."/>
            <person name="Kelleher C."/>
            <person name="Kirkpatrick R."/>
            <person name="Kirst M."/>
            <person name="Kohler A."/>
            <person name="Kalluri U."/>
            <person name="Larimer F."/>
            <person name="Leebens-Mack J."/>
            <person name="Leple J.C."/>
            <person name="Locascio P."/>
            <person name="Lou Y."/>
            <person name="Lucas S."/>
            <person name="Martin F."/>
            <person name="Montanini B."/>
            <person name="Napoli C."/>
            <person name="Nelson D.R."/>
            <person name="Nelson C."/>
            <person name="Nieminen K."/>
            <person name="Nilsson O."/>
            <person name="Pereda V."/>
            <person name="Peter G."/>
            <person name="Philippe R."/>
            <person name="Pilate G."/>
            <person name="Poliakov A."/>
            <person name="Razumovskaya J."/>
            <person name="Richardson P."/>
            <person name="Rinaldi C."/>
            <person name="Ritland K."/>
            <person name="Rouze P."/>
            <person name="Ryaboy D."/>
            <person name="Schmutz J."/>
            <person name="Schrader J."/>
            <person name="Segerman B."/>
            <person name="Shin H."/>
            <person name="Siddiqui A."/>
            <person name="Sterky F."/>
            <person name="Terry A."/>
            <person name="Tsai C.J."/>
            <person name="Uberbacher E."/>
            <person name="Unneberg P."/>
            <person name="Vahala J."/>
            <person name="Wall K."/>
            <person name="Wessler S."/>
            <person name="Yang G."/>
            <person name="Yin T."/>
            <person name="Douglas C."/>
            <person name="Marra M."/>
            <person name="Sandberg G."/>
            <person name="Van de Peer Y."/>
            <person name="Rokhsar D."/>
        </authorList>
    </citation>
    <scope>NUCLEOTIDE SEQUENCE [LARGE SCALE GENOMIC DNA]</scope>
    <source>
        <strain evidence="12">cv. Nisqually</strain>
    </source>
</reference>
<evidence type="ECO:0000256" key="7">
    <source>
        <dbReference type="ARBA" id="ARBA00023180"/>
    </source>
</evidence>
<dbReference type="CDD" id="cd00010">
    <property type="entry name" value="AAI_LTSS"/>
    <property type="match status" value="1"/>
</dbReference>
<feature type="transmembrane region" description="Helical" evidence="9">
    <location>
        <begin position="159"/>
        <end position="184"/>
    </location>
</feature>
<evidence type="ECO:0000256" key="9">
    <source>
        <dbReference type="SAM" id="Phobius"/>
    </source>
</evidence>
<dbReference type="FunFam" id="1.10.110.10:FF:000001">
    <property type="entry name" value="Bifunctional inhibitor/lipid-transfer protein/seed storage 2S albumin superfamily protein"/>
    <property type="match status" value="1"/>
</dbReference>
<evidence type="ECO:0000256" key="3">
    <source>
        <dbReference type="ARBA" id="ARBA00022475"/>
    </source>
</evidence>
<dbReference type="OrthoDB" id="1938537at2759"/>
<dbReference type="Proteomes" id="UP000006729">
    <property type="component" value="Chromosome 6"/>
</dbReference>
<evidence type="ECO:0000259" key="10">
    <source>
        <dbReference type="SMART" id="SM00499"/>
    </source>
</evidence>
<evidence type="ECO:0000256" key="2">
    <source>
        <dbReference type="ARBA" id="ARBA00009748"/>
    </source>
</evidence>
<keyword evidence="3" id="KW-1003">Cell membrane</keyword>
<evidence type="ECO:0000256" key="6">
    <source>
        <dbReference type="ARBA" id="ARBA00023157"/>
    </source>
</evidence>
<keyword evidence="4" id="KW-0336">GPI-anchor</keyword>
<dbReference type="InterPro" id="IPR016140">
    <property type="entry name" value="Bifunc_inhib/LTP/seed_store"/>
</dbReference>
<dbReference type="AlphaFoldDB" id="A0A2K2A4U6"/>
<keyword evidence="7" id="KW-0325">Glycoprotein</keyword>
<evidence type="ECO:0000256" key="4">
    <source>
        <dbReference type="ARBA" id="ARBA00022622"/>
    </source>
</evidence>
<keyword evidence="6" id="KW-1015">Disulfide bond</keyword>
<evidence type="ECO:0000256" key="8">
    <source>
        <dbReference type="ARBA" id="ARBA00023288"/>
    </source>
</evidence>
<dbReference type="InterPro" id="IPR043325">
    <property type="entry name" value="LTSS"/>
</dbReference>
<proteinExistence type="inferred from homology"/>
<dbReference type="InterPro" id="IPR036312">
    <property type="entry name" value="Bifun_inhib/LTP/seed_sf"/>
</dbReference>
<dbReference type="ExpressionAtlas" id="A0A2K2A4U6">
    <property type="expression patterns" value="differential"/>
</dbReference>
<dbReference type="InParanoid" id="A0A2K2A4U6"/>
<keyword evidence="5" id="KW-0732">Signal</keyword>
<name>A0A2K2A4U6_POPTR</name>
<evidence type="ECO:0000313" key="11">
    <source>
        <dbReference type="EMBL" id="PNT32555.1"/>
    </source>
</evidence>
<keyword evidence="12" id="KW-1185">Reference proteome</keyword>
<dbReference type="PANTHER" id="PTHR33044">
    <property type="entry name" value="BIFUNCTIONAL INHIBITOR/LIPID-TRANSFER PROTEIN/SEED STORAGE 2S ALBUMIN SUPERFAMILY PROTEIN-RELATED"/>
    <property type="match status" value="1"/>
</dbReference>
<comment type="similarity">
    <text evidence="2">Belongs to the plant LTP family.</text>
</comment>
<comment type="subcellular location">
    <subcellularLocation>
        <location evidence="1">Cell membrane</location>
        <topology evidence="1">Lipid-anchor</topology>
        <topology evidence="1">GPI-anchor</topology>
    </subcellularLocation>
</comment>
<dbReference type="STRING" id="3694.A0A2K2A4U6"/>
<dbReference type="SUPFAM" id="SSF47699">
    <property type="entry name" value="Bifunctional inhibitor/lipid-transfer protein/seed storage 2S albumin"/>
    <property type="match status" value="1"/>
</dbReference>
<organism evidence="11 12">
    <name type="scientific">Populus trichocarpa</name>
    <name type="common">Western balsam poplar</name>
    <name type="synonym">Populus balsamifera subsp. trichocarpa</name>
    <dbReference type="NCBI Taxonomy" id="3694"/>
    <lineage>
        <taxon>Eukaryota</taxon>
        <taxon>Viridiplantae</taxon>
        <taxon>Streptophyta</taxon>
        <taxon>Embryophyta</taxon>
        <taxon>Tracheophyta</taxon>
        <taxon>Spermatophyta</taxon>
        <taxon>Magnoliopsida</taxon>
        <taxon>eudicotyledons</taxon>
        <taxon>Gunneridae</taxon>
        <taxon>Pentapetalae</taxon>
        <taxon>rosids</taxon>
        <taxon>fabids</taxon>
        <taxon>Malpighiales</taxon>
        <taxon>Salicaceae</taxon>
        <taxon>Saliceae</taxon>
        <taxon>Populus</taxon>
    </lineage>
</organism>
<keyword evidence="9" id="KW-0472">Membrane</keyword>
<keyword evidence="9" id="KW-1133">Transmembrane helix</keyword>